<dbReference type="Proteomes" id="UP001153678">
    <property type="component" value="Unassembled WGS sequence"/>
</dbReference>
<evidence type="ECO:0000313" key="2">
    <source>
        <dbReference type="Proteomes" id="UP001153678"/>
    </source>
</evidence>
<keyword evidence="2" id="KW-1185">Reference proteome</keyword>
<organism evidence="1 2">
    <name type="scientific">Funneliformis geosporum</name>
    <dbReference type="NCBI Taxonomy" id="1117311"/>
    <lineage>
        <taxon>Eukaryota</taxon>
        <taxon>Fungi</taxon>
        <taxon>Fungi incertae sedis</taxon>
        <taxon>Mucoromycota</taxon>
        <taxon>Glomeromycotina</taxon>
        <taxon>Glomeromycetes</taxon>
        <taxon>Glomerales</taxon>
        <taxon>Glomeraceae</taxon>
        <taxon>Funneliformis</taxon>
    </lineage>
</organism>
<evidence type="ECO:0000313" key="1">
    <source>
        <dbReference type="EMBL" id="CAI2190239.1"/>
    </source>
</evidence>
<feature type="non-terminal residue" evidence="1">
    <location>
        <position position="83"/>
    </location>
</feature>
<comment type="caution">
    <text evidence="1">The sequence shown here is derived from an EMBL/GenBank/DDBJ whole genome shotgun (WGS) entry which is preliminary data.</text>
</comment>
<gene>
    <name evidence="1" type="ORF">FWILDA_LOCUS14476</name>
</gene>
<reference evidence="1" key="1">
    <citation type="submission" date="2022-08" db="EMBL/GenBank/DDBJ databases">
        <authorList>
            <person name="Kallberg Y."/>
            <person name="Tangrot J."/>
            <person name="Rosling A."/>
        </authorList>
    </citation>
    <scope>NUCLEOTIDE SEQUENCE</scope>
    <source>
        <strain evidence="1">Wild A</strain>
    </source>
</reference>
<dbReference type="AlphaFoldDB" id="A0A9W4T2L2"/>
<proteinExistence type="predicted"/>
<protein>
    <submittedName>
        <fullName evidence="1">10840_t:CDS:1</fullName>
    </submittedName>
</protein>
<sequence>MITNNNFPSDKEIEKITKKVSASNYPYKNYILPSNASSTSSAEKAKYELCQDILKYQQENNLSETKLTKMLGVNKDKLIDILF</sequence>
<name>A0A9W4T2L2_9GLOM</name>
<dbReference type="OrthoDB" id="10400598at2759"/>
<dbReference type="EMBL" id="CAMKVN010006408">
    <property type="protein sequence ID" value="CAI2190239.1"/>
    <property type="molecule type" value="Genomic_DNA"/>
</dbReference>
<accession>A0A9W4T2L2</accession>